<dbReference type="Gene3D" id="1.20.1070.10">
    <property type="entry name" value="Rhodopsin 7-helix transmembrane proteins"/>
    <property type="match status" value="1"/>
</dbReference>
<feature type="transmembrane region" description="Helical" evidence="5">
    <location>
        <begin position="21"/>
        <end position="44"/>
    </location>
</feature>
<keyword evidence="3 5" id="KW-1133">Transmembrane helix</keyword>
<comment type="subcellular location">
    <subcellularLocation>
        <location evidence="1">Membrane</location>
        <topology evidence="1">Multi-pass membrane protein</topology>
    </subcellularLocation>
</comment>
<evidence type="ECO:0000256" key="1">
    <source>
        <dbReference type="ARBA" id="ARBA00004141"/>
    </source>
</evidence>
<dbReference type="InterPro" id="IPR019408">
    <property type="entry name" value="7TM_GPCR_serpentine_rcpt_Srab"/>
</dbReference>
<evidence type="ECO:0000256" key="2">
    <source>
        <dbReference type="ARBA" id="ARBA00022692"/>
    </source>
</evidence>
<dbReference type="WBParaSite" id="PSAMB.scaffold400size53026.g5352.t1">
    <property type="protein sequence ID" value="PSAMB.scaffold400size53026.g5352.t1"/>
    <property type="gene ID" value="PSAMB.scaffold400size53026.g5352"/>
</dbReference>
<feature type="transmembrane region" description="Helical" evidence="5">
    <location>
        <begin position="64"/>
        <end position="88"/>
    </location>
</feature>
<dbReference type="PANTHER" id="PTHR46561:SF11">
    <property type="entry name" value="SERPENTINE RECEPTOR CLASS ALPHA_BETA-14"/>
    <property type="match status" value="1"/>
</dbReference>
<name>A0A914WFN4_9BILA</name>
<feature type="transmembrane region" description="Helical" evidence="5">
    <location>
        <begin position="152"/>
        <end position="175"/>
    </location>
</feature>
<dbReference type="PANTHER" id="PTHR46561">
    <property type="entry name" value="SERPENTINE RECEPTOR, CLASS AB (CLASS A-LIKE)-RELATED"/>
    <property type="match status" value="1"/>
</dbReference>
<evidence type="ECO:0000256" key="4">
    <source>
        <dbReference type="ARBA" id="ARBA00023136"/>
    </source>
</evidence>
<dbReference type="AlphaFoldDB" id="A0A914WFN4"/>
<organism evidence="6 7">
    <name type="scientific">Plectus sambesii</name>
    <dbReference type="NCBI Taxonomy" id="2011161"/>
    <lineage>
        <taxon>Eukaryota</taxon>
        <taxon>Metazoa</taxon>
        <taxon>Ecdysozoa</taxon>
        <taxon>Nematoda</taxon>
        <taxon>Chromadorea</taxon>
        <taxon>Plectida</taxon>
        <taxon>Plectina</taxon>
        <taxon>Plectoidea</taxon>
        <taxon>Plectidae</taxon>
        <taxon>Plectus</taxon>
    </lineage>
</organism>
<dbReference type="InterPro" id="IPR053286">
    <property type="entry name" value="Nematode_rcpt-like_srab"/>
</dbReference>
<dbReference type="Proteomes" id="UP000887566">
    <property type="component" value="Unplaced"/>
</dbReference>
<accession>A0A914WFN4</accession>
<evidence type="ECO:0000256" key="3">
    <source>
        <dbReference type="ARBA" id="ARBA00022989"/>
    </source>
</evidence>
<protein>
    <submittedName>
        <fullName evidence="7">G-protein coupled receptors family 1 profile domain-containing protein</fullName>
    </submittedName>
</protein>
<dbReference type="GO" id="GO:0016020">
    <property type="term" value="C:membrane"/>
    <property type="evidence" value="ECO:0007669"/>
    <property type="project" value="UniProtKB-SubCell"/>
</dbReference>
<proteinExistence type="predicted"/>
<dbReference type="SUPFAM" id="SSF81321">
    <property type="entry name" value="Family A G protein-coupled receptor-like"/>
    <property type="match status" value="1"/>
</dbReference>
<reference evidence="7" key="1">
    <citation type="submission" date="2022-11" db="UniProtKB">
        <authorList>
            <consortium name="WormBaseParasite"/>
        </authorList>
    </citation>
    <scope>IDENTIFICATION</scope>
</reference>
<feature type="transmembrane region" description="Helical" evidence="5">
    <location>
        <begin position="118"/>
        <end position="140"/>
    </location>
</feature>
<evidence type="ECO:0000313" key="6">
    <source>
        <dbReference type="Proteomes" id="UP000887566"/>
    </source>
</evidence>
<dbReference type="Pfam" id="PF10292">
    <property type="entry name" value="7TM_GPCR_Srab"/>
    <property type="match status" value="1"/>
</dbReference>
<evidence type="ECO:0000313" key="7">
    <source>
        <dbReference type="WBParaSite" id="PSAMB.scaffold400size53026.g5352.t1"/>
    </source>
</evidence>
<keyword evidence="6" id="KW-1185">Reference proteome</keyword>
<keyword evidence="2 5" id="KW-0812">Transmembrane</keyword>
<sequence>MTLERAVATYNFKTYERVGMNCWGIFLVAAQWFLPVSSVCFIVLNADWSEMKVPVTMTSARTTAIISNMNTSMAIVELVSLGILFGLLRYNAKKRKELQEASLTEKYQVDENLRSIRLMIPMVITHFCCFMPSLVAFPLYYAIDPSADPRQYAIFLEAFGTTILYSVLLPIVLFWRHKILRETLRKSMGIFDHIEPEVLRADGRTREQMRHFQLLSSVWEREIAPKGIEAKGGAIKLAQIKKN</sequence>
<keyword evidence="4 5" id="KW-0472">Membrane</keyword>
<evidence type="ECO:0000256" key="5">
    <source>
        <dbReference type="SAM" id="Phobius"/>
    </source>
</evidence>